<proteinExistence type="predicted"/>
<evidence type="ECO:0000313" key="2">
    <source>
        <dbReference type="Proteomes" id="UP000516437"/>
    </source>
</evidence>
<comment type="caution">
    <text evidence="1">The sequence shown here is derived from an EMBL/GenBank/DDBJ whole genome shotgun (WGS) entry which is preliminary data.</text>
</comment>
<protein>
    <submittedName>
        <fullName evidence="1">Uncharacterized protein</fullName>
    </submittedName>
</protein>
<dbReference type="Proteomes" id="UP000516437">
    <property type="component" value="Unassembled WGS sequence"/>
</dbReference>
<reference evidence="1 2" key="1">
    <citation type="journal article" date="2019" name="Plant Biotechnol. J.">
        <title>The red bayberry genome and genetic basis of sex determination.</title>
        <authorList>
            <person name="Jia H.M."/>
            <person name="Jia H.J."/>
            <person name="Cai Q.L."/>
            <person name="Wang Y."/>
            <person name="Zhao H.B."/>
            <person name="Yang W.F."/>
            <person name="Wang G.Y."/>
            <person name="Li Y.H."/>
            <person name="Zhan D.L."/>
            <person name="Shen Y.T."/>
            <person name="Niu Q.F."/>
            <person name="Chang L."/>
            <person name="Qiu J."/>
            <person name="Zhao L."/>
            <person name="Xie H.B."/>
            <person name="Fu W.Y."/>
            <person name="Jin J."/>
            <person name="Li X.W."/>
            <person name="Jiao Y."/>
            <person name="Zhou C.C."/>
            <person name="Tu T."/>
            <person name="Chai C.Y."/>
            <person name="Gao J.L."/>
            <person name="Fan L.J."/>
            <person name="van de Weg E."/>
            <person name="Wang J.Y."/>
            <person name="Gao Z.S."/>
        </authorList>
    </citation>
    <scope>NUCLEOTIDE SEQUENCE [LARGE SCALE GENOMIC DNA]</scope>
    <source>
        <tissue evidence="1">Leaves</tissue>
    </source>
</reference>
<keyword evidence="2" id="KW-1185">Reference proteome</keyword>
<dbReference type="EMBL" id="RXIC02000088">
    <property type="protein sequence ID" value="KAB1201228.1"/>
    <property type="molecule type" value="Genomic_DNA"/>
</dbReference>
<gene>
    <name evidence="1" type="ORF">CJ030_MR0G004586</name>
</gene>
<accession>A0A6A1UMV3</accession>
<name>A0A6A1UMV3_9ROSI</name>
<organism evidence="1 2">
    <name type="scientific">Morella rubra</name>
    <name type="common">Chinese bayberry</name>
    <dbReference type="NCBI Taxonomy" id="262757"/>
    <lineage>
        <taxon>Eukaryota</taxon>
        <taxon>Viridiplantae</taxon>
        <taxon>Streptophyta</taxon>
        <taxon>Embryophyta</taxon>
        <taxon>Tracheophyta</taxon>
        <taxon>Spermatophyta</taxon>
        <taxon>Magnoliopsida</taxon>
        <taxon>eudicotyledons</taxon>
        <taxon>Gunneridae</taxon>
        <taxon>Pentapetalae</taxon>
        <taxon>rosids</taxon>
        <taxon>fabids</taxon>
        <taxon>Fagales</taxon>
        <taxon>Myricaceae</taxon>
        <taxon>Morella</taxon>
    </lineage>
</organism>
<evidence type="ECO:0000313" key="1">
    <source>
        <dbReference type="EMBL" id="KAB1201228.1"/>
    </source>
</evidence>
<sequence length="180" mass="19916">MDRVVYSVKRVLPHCTVSGEYGPDVADFNDLMFEDRTLGEIIGAQGWGAHLSRTGTTSMDRVREFYIALLLVPNISDDACEVTVHNTTMLFSQGELLSKEEKPTPAELFWMMLGPGTVVLEGNNMNHEALSYELSGLPHSLLLTQFLQAMLIPEGLDKAKGRPLQAIIKTTLSHSMAQTH</sequence>
<dbReference type="AlphaFoldDB" id="A0A6A1UMV3"/>